<dbReference type="Proteomes" id="UP000231276">
    <property type="component" value="Unassembled WGS sequence"/>
</dbReference>
<evidence type="ECO:0000313" key="1">
    <source>
        <dbReference type="EMBL" id="PIP86579.1"/>
    </source>
</evidence>
<organism evidence="1 2">
    <name type="scientific">Candidatus Campbellbacteria bacterium CG22_combo_CG10-13_8_21_14_all_43_18</name>
    <dbReference type="NCBI Taxonomy" id="1974530"/>
    <lineage>
        <taxon>Bacteria</taxon>
        <taxon>Candidatus Campbelliibacteriota</taxon>
    </lineage>
</organism>
<sequence>MKWIAISGSWRKTSKEVENDVRQTVRDIISRGDGIVTGGALNVDSFATDEALKVDPTAKQIKVFLPVTLERYAAHYRKRADEGVITHDQAEELIALLTKLKETNPEVLIEDKENTVVDKATYFERNSKVMEIADELAAFQINNSEGVQDTADKAYTEGKPVHLKRYQID</sequence>
<dbReference type="Gene3D" id="3.40.50.450">
    <property type="match status" value="1"/>
</dbReference>
<dbReference type="EMBL" id="PCTS01000018">
    <property type="protein sequence ID" value="PIP86579.1"/>
    <property type="molecule type" value="Genomic_DNA"/>
</dbReference>
<dbReference type="AlphaFoldDB" id="A0A2H0DXZ0"/>
<comment type="caution">
    <text evidence="1">The sequence shown here is derived from an EMBL/GenBank/DDBJ whole genome shotgun (WGS) entry which is preliminary data.</text>
</comment>
<gene>
    <name evidence="1" type="ORF">COW82_01280</name>
</gene>
<accession>A0A2H0DXZ0</accession>
<name>A0A2H0DXZ0_9BACT</name>
<proteinExistence type="predicted"/>
<evidence type="ECO:0000313" key="2">
    <source>
        <dbReference type="Proteomes" id="UP000231276"/>
    </source>
</evidence>
<reference evidence="1 2" key="1">
    <citation type="submission" date="2017-09" db="EMBL/GenBank/DDBJ databases">
        <title>Depth-based differentiation of microbial function through sediment-hosted aquifers and enrichment of novel symbionts in the deep terrestrial subsurface.</title>
        <authorList>
            <person name="Probst A.J."/>
            <person name="Ladd B."/>
            <person name="Jarett J.K."/>
            <person name="Geller-Mcgrath D.E."/>
            <person name="Sieber C.M."/>
            <person name="Emerson J.B."/>
            <person name="Anantharaman K."/>
            <person name="Thomas B.C."/>
            <person name="Malmstrom R."/>
            <person name="Stieglmeier M."/>
            <person name="Klingl A."/>
            <person name="Woyke T."/>
            <person name="Ryan C.M."/>
            <person name="Banfield J.F."/>
        </authorList>
    </citation>
    <scope>NUCLEOTIDE SEQUENCE [LARGE SCALE GENOMIC DNA]</scope>
    <source>
        <strain evidence="1">CG22_combo_CG10-13_8_21_14_all_43_18</strain>
    </source>
</reference>
<protein>
    <submittedName>
        <fullName evidence="1">Uncharacterized protein</fullName>
    </submittedName>
</protein>